<evidence type="ECO:0000313" key="2">
    <source>
        <dbReference type="EMBL" id="DAZ96810.1"/>
    </source>
</evidence>
<name>A0AAV2YRS6_9STRA</name>
<proteinExistence type="predicted"/>
<evidence type="ECO:0000259" key="1">
    <source>
        <dbReference type="Pfam" id="PF13843"/>
    </source>
</evidence>
<keyword evidence="3" id="KW-1185">Reference proteome</keyword>
<reference evidence="2" key="1">
    <citation type="submission" date="2022-11" db="EMBL/GenBank/DDBJ databases">
        <authorList>
            <person name="Morgan W.R."/>
            <person name="Tartar A."/>
        </authorList>
    </citation>
    <scope>NUCLEOTIDE SEQUENCE</scope>
    <source>
        <strain evidence="2">ARSEF 373</strain>
    </source>
</reference>
<dbReference type="Proteomes" id="UP001146120">
    <property type="component" value="Unassembled WGS sequence"/>
</dbReference>
<accession>A0AAV2YRS6</accession>
<dbReference type="InterPro" id="IPR029526">
    <property type="entry name" value="PGBD"/>
</dbReference>
<comment type="caution">
    <text evidence="2">The sequence shown here is derived from an EMBL/GenBank/DDBJ whole genome shotgun (WGS) entry which is preliminary data.</text>
</comment>
<evidence type="ECO:0000313" key="3">
    <source>
        <dbReference type="Proteomes" id="UP001146120"/>
    </source>
</evidence>
<dbReference type="PANTHER" id="PTHR46599">
    <property type="entry name" value="PIGGYBAC TRANSPOSABLE ELEMENT-DERIVED PROTEIN 4"/>
    <property type="match status" value="1"/>
</dbReference>
<dbReference type="EMBL" id="DAKRPA010000155">
    <property type="protein sequence ID" value="DAZ96810.1"/>
    <property type="molecule type" value="Genomic_DNA"/>
</dbReference>
<reference evidence="2" key="2">
    <citation type="journal article" date="2023" name="Microbiol Resour">
        <title>Decontamination and Annotation of the Draft Genome Sequence of the Oomycete Lagenidium giganteum ARSEF 373.</title>
        <authorList>
            <person name="Morgan W.R."/>
            <person name="Tartar A."/>
        </authorList>
    </citation>
    <scope>NUCLEOTIDE SEQUENCE</scope>
    <source>
        <strain evidence="2">ARSEF 373</strain>
    </source>
</reference>
<dbReference type="PANTHER" id="PTHR46599:SF3">
    <property type="entry name" value="PIGGYBAC TRANSPOSABLE ELEMENT-DERIVED PROTEIN 4"/>
    <property type="match status" value="1"/>
</dbReference>
<gene>
    <name evidence="2" type="ORF">N0F65_007071</name>
</gene>
<feature type="domain" description="PiggyBac transposable element-derived protein" evidence="1">
    <location>
        <begin position="10"/>
        <end position="203"/>
    </location>
</feature>
<sequence>MIPNRSRYNPMKVYMKDKPNKWGTNCYTTCCAQTAYCASSKPDQPQAHAGPTAVVRNVSKVLSGQPMKRLVVTDNFYSSVALSIKLLNMGLYHVGIVRVNRLGWCKEVSYTQKTRPRNVVRGSYRIARNIQHPELVALSWMDSRPVNFLATGCSTKLTQVRRRERDGSRTDVPCPQLVVQYHRGIGGVDVHDQLRLQRYSVQLVDMALVNGYIVHKLVVQDNGGDPPTHAAYMRSLHADLLGLDANDFTRNLIAEDLGTGPCKRSSHESENTQEMYRNKRHHIDAKCALHSLRRILRHSRPASFAQHVHRRRVAVYRSATRRVEEN</sequence>
<organism evidence="2 3">
    <name type="scientific">Lagenidium giganteum</name>
    <dbReference type="NCBI Taxonomy" id="4803"/>
    <lineage>
        <taxon>Eukaryota</taxon>
        <taxon>Sar</taxon>
        <taxon>Stramenopiles</taxon>
        <taxon>Oomycota</taxon>
        <taxon>Peronosporomycetes</taxon>
        <taxon>Pythiales</taxon>
        <taxon>Pythiaceae</taxon>
    </lineage>
</organism>
<protein>
    <recommendedName>
        <fullName evidence="1">PiggyBac transposable element-derived protein domain-containing protein</fullName>
    </recommendedName>
</protein>
<dbReference type="Pfam" id="PF13843">
    <property type="entry name" value="DDE_Tnp_1_7"/>
    <property type="match status" value="1"/>
</dbReference>
<dbReference type="AlphaFoldDB" id="A0AAV2YRS6"/>